<keyword evidence="2" id="KW-1133">Transmembrane helix</keyword>
<feature type="region of interest" description="Disordered" evidence="1">
    <location>
        <begin position="1"/>
        <end position="32"/>
    </location>
</feature>
<organism evidence="4 5">
    <name type="scientific">Sphaeroforma arctica JP610</name>
    <dbReference type="NCBI Taxonomy" id="667725"/>
    <lineage>
        <taxon>Eukaryota</taxon>
        <taxon>Ichthyosporea</taxon>
        <taxon>Ichthyophonida</taxon>
        <taxon>Sphaeroforma</taxon>
    </lineage>
</organism>
<feature type="compositionally biased region" description="Basic and acidic residues" evidence="1">
    <location>
        <begin position="1"/>
        <end position="11"/>
    </location>
</feature>
<dbReference type="InterPro" id="IPR054258">
    <property type="entry name" value="DUF6989"/>
</dbReference>
<name>A0A0L0FTF5_9EUKA</name>
<feature type="transmembrane region" description="Helical" evidence="2">
    <location>
        <begin position="95"/>
        <end position="118"/>
    </location>
</feature>
<evidence type="ECO:0000313" key="4">
    <source>
        <dbReference type="EMBL" id="KNC80085.1"/>
    </source>
</evidence>
<evidence type="ECO:0000313" key="5">
    <source>
        <dbReference type="Proteomes" id="UP000054560"/>
    </source>
</evidence>
<dbReference type="EMBL" id="KQ242201">
    <property type="protein sequence ID" value="KNC80085.1"/>
    <property type="molecule type" value="Genomic_DNA"/>
</dbReference>
<dbReference type="AlphaFoldDB" id="A0A0L0FTF5"/>
<keyword evidence="5" id="KW-1185">Reference proteome</keyword>
<feature type="transmembrane region" description="Helical" evidence="2">
    <location>
        <begin position="171"/>
        <end position="201"/>
    </location>
</feature>
<keyword evidence="2" id="KW-0472">Membrane</keyword>
<gene>
    <name evidence="4" type="ORF">SARC_07528</name>
</gene>
<dbReference type="Pfam" id="PF22497">
    <property type="entry name" value="DUF6989"/>
    <property type="match status" value="1"/>
</dbReference>
<dbReference type="Proteomes" id="UP000054560">
    <property type="component" value="Unassembled WGS sequence"/>
</dbReference>
<evidence type="ECO:0000256" key="2">
    <source>
        <dbReference type="SAM" id="Phobius"/>
    </source>
</evidence>
<dbReference type="RefSeq" id="XP_014153987.1">
    <property type="nucleotide sequence ID" value="XM_014298512.1"/>
</dbReference>
<evidence type="ECO:0000256" key="1">
    <source>
        <dbReference type="SAM" id="MobiDB-lite"/>
    </source>
</evidence>
<feature type="domain" description="DUF6989" evidence="3">
    <location>
        <begin position="111"/>
        <end position="177"/>
    </location>
</feature>
<keyword evidence="2" id="KW-0812">Transmembrane</keyword>
<dbReference type="GeneID" id="25908032"/>
<proteinExistence type="predicted"/>
<sequence length="212" mass="24178">MTRSTKAEQRKSRQGAKPHPIHSSVSSVPQNSRTDIRTDIDAGWEYEMTKFHICFQLAAMGVLLTSPNQNDVTLLVLMVGYHFTLYWRILSKFTLLWDVYVFLVPLSVAMVIPDWILSQELDILVFQHKTVLMIGTVPTYMAFMWVMPLIITTLTGETLTRRGYSKWAVNAAIVGVLARFIAAVNVMLLYVGASVTCYFLVERVDYSTLFER</sequence>
<feature type="transmembrane region" description="Helical" evidence="2">
    <location>
        <begin position="130"/>
        <end position="151"/>
    </location>
</feature>
<protein>
    <recommendedName>
        <fullName evidence="3">DUF6989 domain-containing protein</fullName>
    </recommendedName>
</protein>
<evidence type="ECO:0000259" key="3">
    <source>
        <dbReference type="Pfam" id="PF22497"/>
    </source>
</evidence>
<accession>A0A0L0FTF5</accession>
<reference evidence="4 5" key="1">
    <citation type="submission" date="2011-02" db="EMBL/GenBank/DDBJ databases">
        <title>The Genome Sequence of Sphaeroforma arctica JP610.</title>
        <authorList>
            <consortium name="The Broad Institute Genome Sequencing Platform"/>
            <person name="Russ C."/>
            <person name="Cuomo C."/>
            <person name="Young S.K."/>
            <person name="Zeng Q."/>
            <person name="Gargeya S."/>
            <person name="Alvarado L."/>
            <person name="Berlin A."/>
            <person name="Chapman S.B."/>
            <person name="Chen Z."/>
            <person name="Freedman E."/>
            <person name="Gellesch M."/>
            <person name="Goldberg J."/>
            <person name="Griggs A."/>
            <person name="Gujja S."/>
            <person name="Heilman E."/>
            <person name="Heiman D."/>
            <person name="Howarth C."/>
            <person name="Mehta T."/>
            <person name="Neiman D."/>
            <person name="Pearson M."/>
            <person name="Roberts A."/>
            <person name="Saif S."/>
            <person name="Shea T."/>
            <person name="Shenoy N."/>
            <person name="Sisk P."/>
            <person name="Stolte C."/>
            <person name="Sykes S."/>
            <person name="White J."/>
            <person name="Yandava C."/>
            <person name="Burger G."/>
            <person name="Gray M.W."/>
            <person name="Holland P.W.H."/>
            <person name="King N."/>
            <person name="Lang F.B.F."/>
            <person name="Roger A.J."/>
            <person name="Ruiz-Trillo I."/>
            <person name="Haas B."/>
            <person name="Nusbaum C."/>
            <person name="Birren B."/>
        </authorList>
    </citation>
    <scope>NUCLEOTIDE SEQUENCE [LARGE SCALE GENOMIC DNA]</scope>
    <source>
        <strain evidence="4 5">JP610</strain>
    </source>
</reference>